<sequence>MSDFMDTVWTEKGIKIGW</sequence>
<dbReference type="AlphaFoldDB" id="A0A0E9UH76"/>
<name>A0A0E9UH76_ANGAN</name>
<organism evidence="1">
    <name type="scientific">Anguilla anguilla</name>
    <name type="common">European freshwater eel</name>
    <name type="synonym">Muraena anguilla</name>
    <dbReference type="NCBI Taxonomy" id="7936"/>
    <lineage>
        <taxon>Eukaryota</taxon>
        <taxon>Metazoa</taxon>
        <taxon>Chordata</taxon>
        <taxon>Craniata</taxon>
        <taxon>Vertebrata</taxon>
        <taxon>Euteleostomi</taxon>
        <taxon>Actinopterygii</taxon>
        <taxon>Neopterygii</taxon>
        <taxon>Teleostei</taxon>
        <taxon>Anguilliformes</taxon>
        <taxon>Anguillidae</taxon>
        <taxon>Anguilla</taxon>
    </lineage>
</organism>
<reference evidence="1" key="2">
    <citation type="journal article" date="2015" name="Fish Shellfish Immunol.">
        <title>Early steps in the European eel (Anguilla anguilla)-Vibrio vulnificus interaction in the gills: Role of the RtxA13 toxin.</title>
        <authorList>
            <person name="Callol A."/>
            <person name="Pajuelo D."/>
            <person name="Ebbesson L."/>
            <person name="Teles M."/>
            <person name="MacKenzie S."/>
            <person name="Amaro C."/>
        </authorList>
    </citation>
    <scope>NUCLEOTIDE SEQUENCE</scope>
</reference>
<reference evidence="1" key="1">
    <citation type="submission" date="2014-11" db="EMBL/GenBank/DDBJ databases">
        <authorList>
            <person name="Amaro Gonzalez C."/>
        </authorList>
    </citation>
    <scope>NUCLEOTIDE SEQUENCE</scope>
</reference>
<protein>
    <submittedName>
        <fullName evidence="1">Uncharacterized protein</fullName>
    </submittedName>
</protein>
<evidence type="ECO:0000313" key="1">
    <source>
        <dbReference type="EMBL" id="JAH64308.1"/>
    </source>
</evidence>
<dbReference type="EMBL" id="GBXM01044269">
    <property type="protein sequence ID" value="JAH64308.1"/>
    <property type="molecule type" value="Transcribed_RNA"/>
</dbReference>
<accession>A0A0E9UH76</accession>
<proteinExistence type="predicted"/>